<feature type="transmembrane region" description="Helical" evidence="8">
    <location>
        <begin position="75"/>
        <end position="96"/>
    </location>
</feature>
<keyword evidence="7 8" id="KW-0472">Membrane</keyword>
<name>A0AA39G241_MICHY</name>
<reference evidence="9" key="2">
    <citation type="submission" date="2023-03" db="EMBL/GenBank/DDBJ databases">
        <authorList>
            <person name="Inwood S.N."/>
            <person name="Skelly J.G."/>
            <person name="Guhlin J."/>
            <person name="Harrop T.W.R."/>
            <person name="Goldson S.G."/>
            <person name="Dearden P.K."/>
        </authorList>
    </citation>
    <scope>NUCLEOTIDE SEQUENCE</scope>
    <source>
        <strain evidence="9">Lincoln</strain>
        <tissue evidence="9">Whole body</tissue>
    </source>
</reference>
<keyword evidence="8" id="KW-0999">Mitochondrion inner membrane</keyword>
<comment type="function">
    <text evidence="8">Essential component of the TIM23 complex, a complex that mediates the translocation of transit peptide-containing proteins across the mitochondrial inner membrane.</text>
</comment>
<dbReference type="InterPro" id="IPR013261">
    <property type="entry name" value="Tim21"/>
</dbReference>
<keyword evidence="3 8" id="KW-0812">Transmembrane</keyword>
<keyword evidence="8" id="KW-0813">Transport</keyword>
<dbReference type="Gene3D" id="3.10.450.320">
    <property type="entry name" value="Mitochondrial import inner membrane translocase subunit Tim21"/>
    <property type="match status" value="1"/>
</dbReference>
<dbReference type="PANTHER" id="PTHR13032:SF6">
    <property type="entry name" value="MITOCHONDRIAL IMPORT INNER MEMBRANE TRANSLOCASE SUBUNIT TIM21"/>
    <property type="match status" value="1"/>
</dbReference>
<evidence type="ECO:0000256" key="7">
    <source>
        <dbReference type="ARBA" id="ARBA00023136"/>
    </source>
</evidence>
<reference evidence="9" key="1">
    <citation type="journal article" date="2023" name="bioRxiv">
        <title>Scaffold-level genome assemblies of two parasitoid biocontrol wasps reveal the parthenogenesis mechanism and an associated novel virus.</title>
        <authorList>
            <person name="Inwood S."/>
            <person name="Skelly J."/>
            <person name="Guhlin J."/>
            <person name="Harrop T."/>
            <person name="Goldson S."/>
            <person name="Dearden P."/>
        </authorList>
    </citation>
    <scope>NUCLEOTIDE SEQUENCE</scope>
    <source>
        <strain evidence="9">Lincoln</strain>
        <tissue evidence="9">Whole body</tissue>
    </source>
</reference>
<evidence type="ECO:0000313" key="10">
    <source>
        <dbReference type="Proteomes" id="UP001168972"/>
    </source>
</evidence>
<comment type="caution">
    <text evidence="9">The sequence shown here is derived from an EMBL/GenBank/DDBJ whole genome shotgun (WGS) entry which is preliminary data.</text>
</comment>
<organism evidence="9 10">
    <name type="scientific">Microctonus hyperodae</name>
    <name type="common">Parasitoid wasp</name>
    <dbReference type="NCBI Taxonomy" id="165561"/>
    <lineage>
        <taxon>Eukaryota</taxon>
        <taxon>Metazoa</taxon>
        <taxon>Ecdysozoa</taxon>
        <taxon>Arthropoda</taxon>
        <taxon>Hexapoda</taxon>
        <taxon>Insecta</taxon>
        <taxon>Pterygota</taxon>
        <taxon>Neoptera</taxon>
        <taxon>Endopterygota</taxon>
        <taxon>Hymenoptera</taxon>
        <taxon>Apocrita</taxon>
        <taxon>Ichneumonoidea</taxon>
        <taxon>Braconidae</taxon>
        <taxon>Euphorinae</taxon>
        <taxon>Microctonus</taxon>
    </lineage>
</organism>
<dbReference type="GO" id="GO:0030150">
    <property type="term" value="P:protein import into mitochondrial matrix"/>
    <property type="evidence" value="ECO:0007669"/>
    <property type="project" value="UniProtKB-UniRule"/>
</dbReference>
<evidence type="ECO:0000256" key="8">
    <source>
        <dbReference type="RuleBase" id="RU367142"/>
    </source>
</evidence>
<keyword evidence="8" id="KW-0653">Protein transport</keyword>
<evidence type="ECO:0000313" key="9">
    <source>
        <dbReference type="EMBL" id="KAK0180120.1"/>
    </source>
</evidence>
<gene>
    <name evidence="9" type="ORF">PV327_005794</name>
</gene>
<keyword evidence="6 8" id="KW-0496">Mitochondrion</keyword>
<evidence type="ECO:0000256" key="6">
    <source>
        <dbReference type="ARBA" id="ARBA00023128"/>
    </source>
</evidence>
<evidence type="ECO:0000256" key="4">
    <source>
        <dbReference type="ARBA" id="ARBA00022946"/>
    </source>
</evidence>
<evidence type="ECO:0000256" key="3">
    <source>
        <dbReference type="ARBA" id="ARBA00022692"/>
    </source>
</evidence>
<evidence type="ECO:0000256" key="5">
    <source>
        <dbReference type="ARBA" id="ARBA00022989"/>
    </source>
</evidence>
<sequence>MTSIRALNYVLRRRTKIIPGVPLSSLSPYYYNTNSLIKRYASQKSSEISKVDGNEHGNQLQTSFAEVVKENTKSAWYVSVIIAGVGVTALMFYAIFRELFSDKSPNSVYGKALDRCMKDPKVVDALGEPIKAFGEESRRGRRRHVSHAVYEQNGRMHMRMQFYIQGIRKRGTVHLEVREDDSGKFVYRYLFIQLEDMLHSVIVVEDNRADEMQSNKIDDVTPFNIPIMSQKMMENIF</sequence>
<accession>A0AA39G241</accession>
<keyword evidence="8" id="KW-0811">Translocation</keyword>
<protein>
    <recommendedName>
        <fullName evidence="8">Mitochondrial import inner membrane translocase subunit Tim21</fullName>
    </recommendedName>
</protein>
<keyword evidence="4" id="KW-0809">Transit peptide</keyword>
<comment type="similarity">
    <text evidence="2 8">Belongs to the TIM21 family.</text>
</comment>
<dbReference type="Proteomes" id="UP001168972">
    <property type="component" value="Unassembled WGS sequence"/>
</dbReference>
<proteinExistence type="inferred from homology"/>
<dbReference type="Pfam" id="PF08294">
    <property type="entry name" value="TIM21"/>
    <property type="match status" value="1"/>
</dbReference>
<dbReference type="GO" id="GO:0005744">
    <property type="term" value="C:TIM23 mitochondrial import inner membrane translocase complex"/>
    <property type="evidence" value="ECO:0007669"/>
    <property type="project" value="UniProtKB-UniRule"/>
</dbReference>
<comment type="subunit">
    <text evidence="8">Component of the TIM23 complex.</text>
</comment>
<dbReference type="EMBL" id="JAQQBR010000003">
    <property type="protein sequence ID" value="KAK0180120.1"/>
    <property type="molecule type" value="Genomic_DNA"/>
</dbReference>
<comment type="subcellular location">
    <subcellularLocation>
        <location evidence="8">Mitochondrion inner membrane</location>
        <topology evidence="8">Single-pass membrane protein</topology>
    </subcellularLocation>
    <subcellularLocation>
        <location evidence="1">Mitochondrion membrane</location>
        <topology evidence="1">Single-pass membrane protein</topology>
    </subcellularLocation>
</comment>
<dbReference type="AlphaFoldDB" id="A0AA39G241"/>
<evidence type="ECO:0000256" key="1">
    <source>
        <dbReference type="ARBA" id="ARBA00004304"/>
    </source>
</evidence>
<keyword evidence="5 8" id="KW-1133">Transmembrane helix</keyword>
<keyword evidence="10" id="KW-1185">Reference proteome</keyword>
<dbReference type="PANTHER" id="PTHR13032">
    <property type="entry name" value="MITOCHONDRIAL IMPORT INNER MEMBRANE TRANSLOCASE SUBUNIT TIM21"/>
    <property type="match status" value="1"/>
</dbReference>
<evidence type="ECO:0000256" key="2">
    <source>
        <dbReference type="ARBA" id="ARBA00010867"/>
    </source>
</evidence>
<dbReference type="InterPro" id="IPR038552">
    <property type="entry name" value="Tim21_IMS_sf"/>
</dbReference>